<dbReference type="GO" id="GO:0008757">
    <property type="term" value="F:S-adenosylmethionine-dependent methyltransferase activity"/>
    <property type="evidence" value="ECO:0007669"/>
    <property type="project" value="TreeGrafter"/>
</dbReference>
<dbReference type="RefSeq" id="WP_155053137.1">
    <property type="nucleotide sequence ID" value="NZ_BAAAIB010000010.1"/>
</dbReference>
<dbReference type="PROSITE" id="PS51682">
    <property type="entry name" value="SAM_OMT_I"/>
    <property type="match status" value="1"/>
</dbReference>
<organism evidence="4 5">
    <name type="scientific">Agromyces bracchium</name>
    <dbReference type="NCBI Taxonomy" id="88376"/>
    <lineage>
        <taxon>Bacteria</taxon>
        <taxon>Bacillati</taxon>
        <taxon>Actinomycetota</taxon>
        <taxon>Actinomycetes</taxon>
        <taxon>Micrococcales</taxon>
        <taxon>Microbacteriaceae</taxon>
        <taxon>Agromyces</taxon>
    </lineage>
</organism>
<keyword evidence="2 4" id="KW-0808">Transferase</keyword>
<dbReference type="PANTHER" id="PTHR10509:SF14">
    <property type="entry name" value="CAFFEOYL-COA O-METHYLTRANSFERASE 3-RELATED"/>
    <property type="match status" value="1"/>
</dbReference>
<dbReference type="Gene3D" id="3.40.50.150">
    <property type="entry name" value="Vaccinia Virus protein VP39"/>
    <property type="match status" value="1"/>
</dbReference>
<keyword evidence="5" id="KW-1185">Reference proteome</keyword>
<name>A0A6I3MDQ4_9MICO</name>
<dbReference type="InterPro" id="IPR029063">
    <property type="entry name" value="SAM-dependent_MTases_sf"/>
</dbReference>
<keyword evidence="3" id="KW-0949">S-adenosyl-L-methionine</keyword>
<comment type="caution">
    <text evidence="4">The sequence shown here is derived from an EMBL/GenBank/DDBJ whole genome shotgun (WGS) entry which is preliminary data.</text>
</comment>
<keyword evidence="1 4" id="KW-0489">Methyltransferase</keyword>
<evidence type="ECO:0000256" key="1">
    <source>
        <dbReference type="ARBA" id="ARBA00022603"/>
    </source>
</evidence>
<reference evidence="4 5" key="1">
    <citation type="submission" date="2019-11" db="EMBL/GenBank/DDBJ databases">
        <title>Agromyces kandeliae sp. nov., isolated from mangrove soil.</title>
        <authorList>
            <person name="Wang R."/>
        </authorList>
    </citation>
    <scope>NUCLEOTIDE SEQUENCE [LARGE SCALE GENOMIC DNA]</scope>
    <source>
        <strain evidence="4 5">JCM 11433</strain>
    </source>
</reference>
<dbReference type="AlphaFoldDB" id="A0A6I3MDQ4"/>
<proteinExistence type="predicted"/>
<dbReference type="SUPFAM" id="SSF53335">
    <property type="entry name" value="S-adenosyl-L-methionine-dependent methyltransferases"/>
    <property type="match status" value="1"/>
</dbReference>
<dbReference type="CDD" id="cd02440">
    <property type="entry name" value="AdoMet_MTases"/>
    <property type="match status" value="1"/>
</dbReference>
<evidence type="ECO:0000313" key="5">
    <source>
        <dbReference type="Proteomes" id="UP000433071"/>
    </source>
</evidence>
<dbReference type="GO" id="GO:0032259">
    <property type="term" value="P:methylation"/>
    <property type="evidence" value="ECO:0007669"/>
    <property type="project" value="UniProtKB-KW"/>
</dbReference>
<gene>
    <name evidence="4" type="ORF">GJ743_17240</name>
</gene>
<accession>A0A6I3MDQ4</accession>
<evidence type="ECO:0000256" key="3">
    <source>
        <dbReference type="ARBA" id="ARBA00022691"/>
    </source>
</evidence>
<protein>
    <submittedName>
        <fullName evidence="4">Methyltransferase</fullName>
    </submittedName>
</protein>
<evidence type="ECO:0000256" key="2">
    <source>
        <dbReference type="ARBA" id="ARBA00022679"/>
    </source>
</evidence>
<dbReference type="GO" id="GO:0008171">
    <property type="term" value="F:O-methyltransferase activity"/>
    <property type="evidence" value="ECO:0007669"/>
    <property type="project" value="InterPro"/>
</dbReference>
<dbReference type="Proteomes" id="UP000433071">
    <property type="component" value="Unassembled WGS sequence"/>
</dbReference>
<dbReference type="Pfam" id="PF01596">
    <property type="entry name" value="Methyltransf_3"/>
    <property type="match status" value="1"/>
</dbReference>
<evidence type="ECO:0000313" key="4">
    <source>
        <dbReference type="EMBL" id="MTH70117.1"/>
    </source>
</evidence>
<dbReference type="PANTHER" id="PTHR10509">
    <property type="entry name" value="O-METHYLTRANSFERASE-RELATED"/>
    <property type="match status" value="1"/>
</dbReference>
<dbReference type="EMBL" id="WMLB01000042">
    <property type="protein sequence ID" value="MTH70117.1"/>
    <property type="molecule type" value="Genomic_DNA"/>
</dbReference>
<dbReference type="OrthoDB" id="9799672at2"/>
<dbReference type="InterPro" id="IPR050362">
    <property type="entry name" value="Cation-dep_OMT"/>
</dbReference>
<sequence length="233" mass="24741">MADPTLANWRRVDDYLAAALLDDDPALTTARRDSLAAGLPAIEVTPLAGRLLELLARMTGARRVLEIGTLGGYSTIHLARGIGPEGLVVTLELEQRHADVARANLERADVAGRVEIIVGRAADTLPHLAERLAEHGRADAAADPFDLVFIDADKESNALYLDWAIRLGRPGTVIVVDNIGRAGEVAEPDSVDPMVVGTQRGLELLGSDPRVDATALQTVGAKGWDGLAIALIR</sequence>
<dbReference type="InterPro" id="IPR002935">
    <property type="entry name" value="SAM_O-MeTrfase"/>
</dbReference>